<name>A0A1J7IKC3_9PEZI</name>
<accession>A0A1J7IKC3</accession>
<dbReference type="GO" id="GO:0006284">
    <property type="term" value="P:base-excision repair"/>
    <property type="evidence" value="ECO:0007669"/>
    <property type="project" value="TreeGrafter"/>
</dbReference>
<dbReference type="InParanoid" id="A0A1J7IKC3"/>
<keyword evidence="6" id="KW-0464">Manganese</keyword>
<feature type="site" description="Transition state stabilizer" evidence="7">
    <location>
        <position position="265"/>
    </location>
</feature>
<evidence type="ECO:0000256" key="6">
    <source>
        <dbReference type="PIRSR" id="PIRSR604808-2"/>
    </source>
</evidence>
<dbReference type="AlphaFoldDB" id="A0A1J7IKC3"/>
<evidence type="ECO:0000256" key="5">
    <source>
        <dbReference type="PIRSR" id="PIRSR604808-1"/>
    </source>
</evidence>
<dbReference type="EMBL" id="KV875099">
    <property type="protein sequence ID" value="OIW27853.1"/>
    <property type="molecule type" value="Genomic_DNA"/>
</dbReference>
<dbReference type="Proteomes" id="UP000182658">
    <property type="component" value="Unassembled WGS sequence"/>
</dbReference>
<dbReference type="InterPro" id="IPR036691">
    <property type="entry name" value="Endo/exonu/phosph_ase_sf"/>
</dbReference>
<feature type="binding site" evidence="6">
    <location>
        <position position="101"/>
    </location>
    <ligand>
        <name>Mg(2+)</name>
        <dbReference type="ChEBI" id="CHEBI:18420"/>
        <label>1</label>
    </ligand>
</feature>
<keyword evidence="2 6" id="KW-0479">Metal-binding</keyword>
<evidence type="ECO:0000256" key="2">
    <source>
        <dbReference type="ARBA" id="ARBA00022723"/>
    </source>
</evidence>
<dbReference type="GO" id="GO:0008081">
    <property type="term" value="F:phosphoric diester hydrolase activity"/>
    <property type="evidence" value="ECO:0007669"/>
    <property type="project" value="TreeGrafter"/>
</dbReference>
<feature type="domain" description="Endonuclease/exonuclease/phosphatase" evidence="9">
    <location>
        <begin position="42"/>
        <end position="387"/>
    </location>
</feature>
<evidence type="ECO:0000313" key="11">
    <source>
        <dbReference type="Proteomes" id="UP000182658"/>
    </source>
</evidence>
<feature type="binding site" evidence="6">
    <location>
        <position position="386"/>
    </location>
    <ligand>
        <name>Mg(2+)</name>
        <dbReference type="ChEBI" id="CHEBI:18420"/>
        <label>1</label>
    </ligand>
</feature>
<feature type="active site" description="Proton acceptor" evidence="5">
    <location>
        <position position="387"/>
    </location>
</feature>
<comment type="similarity">
    <text evidence="1">Belongs to the DNA repair enzymes AP/ExoA family.</text>
</comment>
<dbReference type="Pfam" id="PF03372">
    <property type="entry name" value="Exo_endo_phos"/>
    <property type="match status" value="1"/>
</dbReference>
<dbReference type="InterPro" id="IPR004808">
    <property type="entry name" value="AP_endonuc_1"/>
</dbReference>
<evidence type="ECO:0000256" key="7">
    <source>
        <dbReference type="PIRSR" id="PIRSR604808-3"/>
    </source>
</evidence>
<dbReference type="GO" id="GO:0008311">
    <property type="term" value="F:double-stranded DNA 3'-5' DNA exonuclease activity"/>
    <property type="evidence" value="ECO:0007669"/>
    <property type="project" value="TreeGrafter"/>
</dbReference>
<dbReference type="SUPFAM" id="SSF56219">
    <property type="entry name" value="DNase I-like"/>
    <property type="match status" value="1"/>
</dbReference>
<keyword evidence="4 6" id="KW-0460">Magnesium</keyword>
<dbReference type="InterPro" id="IPR005135">
    <property type="entry name" value="Endo/exonuclease/phosphatase"/>
</dbReference>
<evidence type="ECO:0000259" key="9">
    <source>
        <dbReference type="Pfam" id="PF03372"/>
    </source>
</evidence>
<feature type="binding site" evidence="6">
    <location>
        <position position="387"/>
    </location>
    <ligand>
        <name>Mg(2+)</name>
        <dbReference type="ChEBI" id="CHEBI:18420"/>
        <label>1</label>
    </ligand>
</feature>
<dbReference type="OrthoDB" id="498125at2759"/>
<evidence type="ECO:0000313" key="10">
    <source>
        <dbReference type="EMBL" id="OIW27853.1"/>
    </source>
</evidence>
<dbReference type="PANTHER" id="PTHR22748">
    <property type="entry name" value="AP ENDONUCLEASE"/>
    <property type="match status" value="1"/>
</dbReference>
<keyword evidence="11" id="KW-1185">Reference proteome</keyword>
<dbReference type="GO" id="GO:0005634">
    <property type="term" value="C:nucleus"/>
    <property type="evidence" value="ECO:0007669"/>
    <property type="project" value="TreeGrafter"/>
</dbReference>
<evidence type="ECO:0000256" key="3">
    <source>
        <dbReference type="ARBA" id="ARBA00022801"/>
    </source>
</evidence>
<protein>
    <submittedName>
        <fullName evidence="10">DNase I-like protein</fullName>
    </submittedName>
</protein>
<gene>
    <name evidence="10" type="ORF">CONLIGDRAFT_453225</name>
</gene>
<reference evidence="10 11" key="1">
    <citation type="submission" date="2016-10" db="EMBL/GenBank/DDBJ databases">
        <title>Draft genome sequence of Coniochaeta ligniaria NRRL30616, a lignocellulolytic fungus for bioabatement of inhibitors in plant biomass hydrolysates.</title>
        <authorList>
            <consortium name="DOE Joint Genome Institute"/>
            <person name="Jimenez D.J."/>
            <person name="Hector R.E."/>
            <person name="Riley R."/>
            <person name="Sun H."/>
            <person name="Grigoriev I.V."/>
            <person name="Van Elsas J.D."/>
            <person name="Nichols N.N."/>
        </authorList>
    </citation>
    <scope>NUCLEOTIDE SEQUENCE [LARGE SCALE GENOMIC DNA]</scope>
    <source>
        <strain evidence="10 11">NRRL 30616</strain>
    </source>
</reference>
<dbReference type="Gene3D" id="3.60.10.10">
    <property type="entry name" value="Endonuclease/exonuclease/phosphatase"/>
    <property type="match status" value="1"/>
</dbReference>
<feature type="active site" evidence="5">
    <location>
        <position position="212"/>
    </location>
</feature>
<dbReference type="STRING" id="1408157.A0A1J7IKC3"/>
<feature type="binding site" evidence="6">
    <location>
        <position position="265"/>
    </location>
    <ligand>
        <name>Mg(2+)</name>
        <dbReference type="ChEBI" id="CHEBI:18420"/>
        <label>1</label>
    </ligand>
</feature>
<proteinExistence type="inferred from homology"/>
<evidence type="ECO:0000256" key="8">
    <source>
        <dbReference type="SAM" id="MobiDB-lite"/>
    </source>
</evidence>
<dbReference type="GO" id="GO:0046872">
    <property type="term" value="F:metal ion binding"/>
    <property type="evidence" value="ECO:0007669"/>
    <property type="project" value="UniProtKB-KW"/>
</dbReference>
<dbReference type="PANTHER" id="PTHR22748:SF14">
    <property type="entry name" value="ENDONUCLEASE_EXONUCLEASE_PHOSPHATASE DOMAIN-CONTAINING PROTEIN"/>
    <property type="match status" value="1"/>
</dbReference>
<feature type="binding site" evidence="6">
    <location>
        <position position="43"/>
    </location>
    <ligand>
        <name>Mg(2+)</name>
        <dbReference type="ChEBI" id="CHEBI:18420"/>
        <label>1</label>
    </ligand>
</feature>
<evidence type="ECO:0000256" key="4">
    <source>
        <dbReference type="ARBA" id="ARBA00022842"/>
    </source>
</evidence>
<comment type="cofactor">
    <cofactor evidence="6">
        <name>Mg(2+)</name>
        <dbReference type="ChEBI" id="CHEBI:18420"/>
    </cofactor>
    <cofactor evidence="6">
        <name>Mn(2+)</name>
        <dbReference type="ChEBI" id="CHEBI:29035"/>
    </cofactor>
    <text evidence="6">Probably binds two magnesium or manganese ions per subunit.</text>
</comment>
<sequence>MKRDASLSPPPIKRRRQEQPPPRTTSSDADTPPPRTIRIFAWNINGIQPFIPASAAPITSYFKPIRQSEAGTTDTGHALPHNSLRAFLSRHNWPEVLFLQELKISPASGDRISAALLATLNAPLGPGDDVTPERSYTVDMVLPRDRFNAKGFQGKLYGVGTILRTDFVRRYVTRVRDVDWDLEGRVSVVETRFGDGTTSQDGARPLALINVYAVNGTSAPYKNPETGRVEGTRHDHKLAFHSRLRDEALAMEARGFDVVIAGDLNVARGLLDGHPDLRTYPAQHCRNRADFNAKFFGKEDNERAQAYLEAPQGKQDEAGDRCLDGVDVFRALHGSERRYTYHGRTKQWGTSADRVDLIITSRRLWEEGRVRRTDILDTPQERGPSDHVPLWVEVTLG</sequence>
<feature type="region of interest" description="Disordered" evidence="8">
    <location>
        <begin position="1"/>
        <end position="35"/>
    </location>
</feature>
<feature type="site" description="Important for catalytic activity" evidence="7">
    <location>
        <position position="356"/>
    </location>
</feature>
<feature type="site" description="Interaction with DNA substrate" evidence="7">
    <location>
        <position position="387"/>
    </location>
</feature>
<dbReference type="PROSITE" id="PS51435">
    <property type="entry name" value="AP_NUCLEASE_F1_4"/>
    <property type="match status" value="1"/>
</dbReference>
<keyword evidence="3" id="KW-0378">Hydrolase</keyword>
<dbReference type="GO" id="GO:0003906">
    <property type="term" value="F:DNA-(apurinic or apyrimidinic site) endonuclease activity"/>
    <property type="evidence" value="ECO:0007669"/>
    <property type="project" value="TreeGrafter"/>
</dbReference>
<feature type="binding site" evidence="6">
    <location>
        <position position="263"/>
    </location>
    <ligand>
        <name>Mg(2+)</name>
        <dbReference type="ChEBI" id="CHEBI:18420"/>
        <label>1</label>
    </ligand>
</feature>
<evidence type="ECO:0000256" key="1">
    <source>
        <dbReference type="ARBA" id="ARBA00007092"/>
    </source>
</evidence>
<feature type="active site" description="Proton donor/acceptor" evidence="5">
    <location>
        <position position="263"/>
    </location>
</feature>
<organism evidence="10 11">
    <name type="scientific">Coniochaeta ligniaria NRRL 30616</name>
    <dbReference type="NCBI Taxonomy" id="1408157"/>
    <lineage>
        <taxon>Eukaryota</taxon>
        <taxon>Fungi</taxon>
        <taxon>Dikarya</taxon>
        <taxon>Ascomycota</taxon>
        <taxon>Pezizomycotina</taxon>
        <taxon>Sordariomycetes</taxon>
        <taxon>Sordariomycetidae</taxon>
        <taxon>Coniochaetales</taxon>
        <taxon>Coniochaetaceae</taxon>
        <taxon>Coniochaeta</taxon>
    </lineage>
</organism>